<dbReference type="HOGENOM" id="CLU_036176_1_3_5"/>
<keyword evidence="3 4" id="KW-0732">Signal</keyword>
<dbReference type="PANTHER" id="PTHR33376">
    <property type="match status" value="1"/>
</dbReference>
<evidence type="ECO:0000313" key="6">
    <source>
        <dbReference type="Proteomes" id="UP000007058"/>
    </source>
</evidence>
<reference evidence="5 6" key="1">
    <citation type="journal article" date="2005" name="DNA Res.">
        <title>Complete genome sequence of the facultative anaerobic magnetotactic bacterium Magnetospirillum sp. strain AMB-1.</title>
        <authorList>
            <person name="Matsunaga T."/>
            <person name="Okamura Y."/>
            <person name="Fukuda Y."/>
            <person name="Wahyudi A.T."/>
            <person name="Murase Y."/>
            <person name="Takeyama H."/>
        </authorList>
    </citation>
    <scope>NUCLEOTIDE SEQUENCE [LARGE SCALE GENOMIC DNA]</scope>
    <source>
        <strain evidence="6">ATCC 700264 / AMB-1</strain>
    </source>
</reference>
<feature type="signal peptide" evidence="4">
    <location>
        <begin position="1"/>
        <end position="19"/>
    </location>
</feature>
<evidence type="ECO:0000256" key="3">
    <source>
        <dbReference type="ARBA" id="ARBA00022729"/>
    </source>
</evidence>
<dbReference type="KEGG" id="mag:amb1323"/>
<evidence type="ECO:0000256" key="1">
    <source>
        <dbReference type="ARBA" id="ARBA00009023"/>
    </source>
</evidence>
<dbReference type="Proteomes" id="UP000007058">
    <property type="component" value="Chromosome"/>
</dbReference>
<dbReference type="STRING" id="342108.amb1323"/>
<keyword evidence="2" id="KW-0813">Transport</keyword>
<dbReference type="Gene3D" id="3.40.190.170">
    <property type="entry name" value="Bacterial extracellular solute-binding protein, family 7"/>
    <property type="match status" value="1"/>
</dbReference>
<keyword evidence="6" id="KW-1185">Reference proteome</keyword>
<dbReference type="GO" id="GO:0015740">
    <property type="term" value="P:C4-dicarboxylate transport"/>
    <property type="evidence" value="ECO:0007669"/>
    <property type="project" value="TreeGrafter"/>
</dbReference>
<evidence type="ECO:0000256" key="4">
    <source>
        <dbReference type="SAM" id="SignalP"/>
    </source>
</evidence>
<proteinExistence type="inferred from homology"/>
<dbReference type="Pfam" id="PF03480">
    <property type="entry name" value="DctP"/>
    <property type="match status" value="1"/>
</dbReference>
<gene>
    <name evidence="5" type="ordered locus">amb1323</name>
</gene>
<dbReference type="EMBL" id="AP007255">
    <property type="protein sequence ID" value="BAE50127.1"/>
    <property type="molecule type" value="Genomic_DNA"/>
</dbReference>
<dbReference type="NCBIfam" id="NF037995">
    <property type="entry name" value="TRAP_S1"/>
    <property type="match status" value="1"/>
</dbReference>
<accession>Q2W7P8</accession>
<protein>
    <submittedName>
        <fullName evidence="5">TRAP-type C4-dicarboxylate transport system</fullName>
    </submittedName>
</protein>
<evidence type="ECO:0000313" key="5">
    <source>
        <dbReference type="EMBL" id="BAE50127.1"/>
    </source>
</evidence>
<evidence type="ECO:0000256" key="2">
    <source>
        <dbReference type="ARBA" id="ARBA00022448"/>
    </source>
</evidence>
<sequence length="339" mass="36797">MLGRILRHGLRLMTAAVMAALAVVSVRPVSHAGAETWIASYQFPPGDMRDDAMRSIARAMEAQGITIRLYASASLLRPGDQWGALTSGNIDMAFMPSDYLLDRMPQLAVLSLPTMVRSRPHAERIAASPAMRDLKHQMEAAGVVILADSWIPGAYASRQRCVQTPADAKGLRARTIGRFMGEFWAGAGAVPVPVVTSDSLGTLVSNDLIDIANTSAATLLSLHMERKFACLMVPGDAGALWYLYEPIMVSKRRYDTLDEARRQALHAAAAEAAANLAVSLSLLERRLAGNFIAAGVDVVKLDFDAFDAWRKLARRTAWKSFRDHVPGGGDILDKIQAVE</sequence>
<feature type="chain" id="PRO_5004218301" evidence="4">
    <location>
        <begin position="20"/>
        <end position="339"/>
    </location>
</feature>
<dbReference type="InterPro" id="IPR018389">
    <property type="entry name" value="DctP_fam"/>
</dbReference>
<dbReference type="PANTHER" id="PTHR33376:SF7">
    <property type="entry name" value="C4-DICARBOXYLATE-BINDING PROTEIN DCTB"/>
    <property type="match status" value="1"/>
</dbReference>
<dbReference type="GO" id="GO:0055085">
    <property type="term" value="P:transmembrane transport"/>
    <property type="evidence" value="ECO:0007669"/>
    <property type="project" value="InterPro"/>
</dbReference>
<name>Q2W7P8_PARM1</name>
<comment type="similarity">
    <text evidence="1">Belongs to the bacterial solute-binding protein 7 family.</text>
</comment>
<dbReference type="AlphaFoldDB" id="Q2W7P8"/>
<dbReference type="InterPro" id="IPR038404">
    <property type="entry name" value="TRAP_DctP_sf"/>
</dbReference>
<organism evidence="5 6">
    <name type="scientific">Paramagnetospirillum magneticum (strain ATCC 700264 / AMB-1)</name>
    <name type="common">Magnetospirillum magneticum</name>
    <dbReference type="NCBI Taxonomy" id="342108"/>
    <lineage>
        <taxon>Bacteria</taxon>
        <taxon>Pseudomonadati</taxon>
        <taxon>Pseudomonadota</taxon>
        <taxon>Alphaproteobacteria</taxon>
        <taxon>Rhodospirillales</taxon>
        <taxon>Magnetospirillaceae</taxon>
        <taxon>Paramagnetospirillum</taxon>
    </lineage>
</organism>